<dbReference type="GO" id="GO:0005737">
    <property type="term" value="C:cytoplasm"/>
    <property type="evidence" value="ECO:0007669"/>
    <property type="project" value="UniProtKB-SubCell"/>
</dbReference>
<comment type="subcellular location">
    <subcellularLocation>
        <location evidence="11">Cytoplasm</location>
    </subcellularLocation>
    <text evidence="11">About half TF is bound to the ribosome near the polypeptide exit tunnel while the other half is free in the cytoplasm.</text>
</comment>
<keyword evidence="6 11" id="KW-0697">Rotamase</keyword>
<dbReference type="Proteomes" id="UP000254771">
    <property type="component" value="Unassembled WGS sequence"/>
</dbReference>
<dbReference type="InterPro" id="IPR001179">
    <property type="entry name" value="PPIase_FKBP_dom"/>
</dbReference>
<evidence type="ECO:0000256" key="3">
    <source>
        <dbReference type="ARBA" id="ARBA00013194"/>
    </source>
</evidence>
<sequence>MQVSVESGEGFERRVTVELPAEQVEQEVTKRLKQIGRTAKVDGFRPGKVPMGMLRRQYGGHVLQEVYGELIETSYRDAILQEGLHPAGQPKIEPKTSDDESVFSYVATLEVMPVIDSPKVEGTLKRPVADVADSDVDEMIEKLRGQRVTWSPVERAAADGDQVKINFKGVMDGEAFEGGSADDVPLVLGSNSMIDGFESGLVGAEKGGSLTLELKFPEDYRVEELAGKPVTFEVEINEVAESELPEVNDDFAKEFGAVEGVDKLKGDIRENMERELEQRIKARIKSQAMDLLVESNSTEVPGALVDEEITALQEQTRNRMSTGVPGSSMELPREMFEEQAKRRVILGLLIAEIIKQNEIQLDADRVRKTIEEYAASYEKPEEVVEHYYGNHEQLAAVQNVVLEDQVVDWVLENAQVEVESTSFSALTDEG</sequence>
<comment type="similarity">
    <text evidence="2 11 13">Belongs to the FKBP-type PPIase family. Tig subfamily.</text>
</comment>
<dbReference type="EMBL" id="QFXE01000016">
    <property type="protein sequence ID" value="RDH84238.1"/>
    <property type="molecule type" value="Genomic_DNA"/>
</dbReference>
<proteinExistence type="inferred from homology"/>
<name>A0A370DH43_9GAMM</name>
<dbReference type="GO" id="GO:0043022">
    <property type="term" value="F:ribosome binding"/>
    <property type="evidence" value="ECO:0007669"/>
    <property type="project" value="TreeGrafter"/>
</dbReference>
<dbReference type="PROSITE" id="PS50059">
    <property type="entry name" value="FKBP_PPIASE"/>
    <property type="match status" value="1"/>
</dbReference>
<dbReference type="GO" id="GO:0043335">
    <property type="term" value="P:protein unfolding"/>
    <property type="evidence" value="ECO:0007669"/>
    <property type="project" value="TreeGrafter"/>
</dbReference>
<keyword evidence="5 11" id="KW-0132">Cell division</keyword>
<keyword evidence="8 11" id="KW-0413">Isomerase</keyword>
<comment type="domain">
    <text evidence="11">Consists of 3 domains; the N-terminus binds the ribosome, the middle domain has PPIase activity, while the C-terminus has intrinsic chaperone activity on its own.</text>
</comment>
<dbReference type="FunFam" id="3.10.50.40:FF:000001">
    <property type="entry name" value="Trigger factor"/>
    <property type="match status" value="1"/>
</dbReference>
<dbReference type="SUPFAM" id="SSF109998">
    <property type="entry name" value="Triger factor/SurA peptide-binding domain-like"/>
    <property type="match status" value="1"/>
</dbReference>
<dbReference type="EC" id="5.2.1.8" evidence="3 11"/>
<dbReference type="InterPro" id="IPR046357">
    <property type="entry name" value="PPIase_dom_sf"/>
</dbReference>
<dbReference type="GO" id="GO:0003755">
    <property type="term" value="F:peptidyl-prolyl cis-trans isomerase activity"/>
    <property type="evidence" value="ECO:0007669"/>
    <property type="project" value="UniProtKB-UniRule"/>
</dbReference>
<dbReference type="InterPro" id="IPR008880">
    <property type="entry name" value="Trigger_fac_C"/>
</dbReference>
<dbReference type="GO" id="GO:0044183">
    <property type="term" value="F:protein folding chaperone"/>
    <property type="evidence" value="ECO:0007669"/>
    <property type="project" value="TreeGrafter"/>
</dbReference>
<dbReference type="HAMAP" id="MF_00303">
    <property type="entry name" value="Trigger_factor_Tig"/>
    <property type="match status" value="1"/>
</dbReference>
<dbReference type="InterPro" id="IPR027304">
    <property type="entry name" value="Trigger_fact/SurA_dom_sf"/>
</dbReference>
<evidence type="ECO:0000256" key="11">
    <source>
        <dbReference type="HAMAP-Rule" id="MF_00303"/>
    </source>
</evidence>
<evidence type="ECO:0000256" key="6">
    <source>
        <dbReference type="ARBA" id="ARBA00023110"/>
    </source>
</evidence>
<dbReference type="InterPro" id="IPR036611">
    <property type="entry name" value="Trigger_fac_ribosome-bd_sf"/>
</dbReference>
<dbReference type="AlphaFoldDB" id="A0A370DH43"/>
<keyword evidence="7 11" id="KW-0143">Chaperone</keyword>
<evidence type="ECO:0000256" key="9">
    <source>
        <dbReference type="ARBA" id="ARBA00023306"/>
    </source>
</evidence>
<keyword evidence="16" id="KW-1185">Reference proteome</keyword>
<dbReference type="NCBIfam" id="TIGR00115">
    <property type="entry name" value="tig"/>
    <property type="match status" value="1"/>
</dbReference>
<organism evidence="15 16">
    <name type="scientific">endosymbiont of Escarpia spicata</name>
    <dbReference type="NCBI Taxonomy" id="2200908"/>
    <lineage>
        <taxon>Bacteria</taxon>
        <taxon>Pseudomonadati</taxon>
        <taxon>Pseudomonadota</taxon>
        <taxon>Gammaproteobacteria</taxon>
        <taxon>sulfur-oxidizing symbionts</taxon>
    </lineage>
</organism>
<reference evidence="15 16" key="1">
    <citation type="journal article" date="2018" name="ISME J.">
        <title>Endosymbiont genomes yield clues of tubeworm success.</title>
        <authorList>
            <person name="Li Y."/>
            <person name="Liles M.R."/>
            <person name="Halanych K.M."/>
        </authorList>
    </citation>
    <scope>NUCLEOTIDE SEQUENCE [LARGE SCALE GENOMIC DNA]</scope>
    <source>
        <strain evidence="15">A1462</strain>
    </source>
</reference>
<evidence type="ECO:0000256" key="7">
    <source>
        <dbReference type="ARBA" id="ARBA00023186"/>
    </source>
</evidence>
<evidence type="ECO:0000313" key="16">
    <source>
        <dbReference type="Proteomes" id="UP000254771"/>
    </source>
</evidence>
<evidence type="ECO:0000256" key="4">
    <source>
        <dbReference type="ARBA" id="ARBA00016902"/>
    </source>
</evidence>
<dbReference type="SUPFAM" id="SSF54534">
    <property type="entry name" value="FKBP-like"/>
    <property type="match status" value="1"/>
</dbReference>
<dbReference type="Pfam" id="PF05697">
    <property type="entry name" value="Trigger_N"/>
    <property type="match status" value="1"/>
</dbReference>
<feature type="domain" description="PPIase FKBP-type" evidence="14">
    <location>
        <begin position="160"/>
        <end position="248"/>
    </location>
</feature>
<dbReference type="PANTHER" id="PTHR30560">
    <property type="entry name" value="TRIGGER FACTOR CHAPERONE AND PEPTIDYL-PROLYL CIS/TRANS ISOMERASE"/>
    <property type="match status" value="1"/>
</dbReference>
<evidence type="ECO:0000313" key="15">
    <source>
        <dbReference type="EMBL" id="RDH84238.1"/>
    </source>
</evidence>
<dbReference type="InterPro" id="IPR037041">
    <property type="entry name" value="Trigger_fac_C_sf"/>
</dbReference>
<dbReference type="GO" id="GO:0051083">
    <property type="term" value="P:'de novo' cotranslational protein folding"/>
    <property type="evidence" value="ECO:0007669"/>
    <property type="project" value="TreeGrafter"/>
</dbReference>
<dbReference type="Pfam" id="PF00254">
    <property type="entry name" value="FKBP_C"/>
    <property type="match status" value="1"/>
</dbReference>
<accession>A0A370DH43</accession>
<dbReference type="SUPFAM" id="SSF102735">
    <property type="entry name" value="Trigger factor ribosome-binding domain"/>
    <property type="match status" value="1"/>
</dbReference>
<dbReference type="Gene3D" id="3.30.70.1050">
    <property type="entry name" value="Trigger factor ribosome-binding domain"/>
    <property type="match status" value="1"/>
</dbReference>
<comment type="catalytic activity">
    <reaction evidence="1 11 12">
        <text>[protein]-peptidylproline (omega=180) = [protein]-peptidylproline (omega=0)</text>
        <dbReference type="Rhea" id="RHEA:16237"/>
        <dbReference type="Rhea" id="RHEA-COMP:10747"/>
        <dbReference type="Rhea" id="RHEA-COMP:10748"/>
        <dbReference type="ChEBI" id="CHEBI:83833"/>
        <dbReference type="ChEBI" id="CHEBI:83834"/>
        <dbReference type="EC" id="5.2.1.8"/>
    </reaction>
</comment>
<dbReference type="PANTHER" id="PTHR30560:SF3">
    <property type="entry name" value="TRIGGER FACTOR-LIKE PROTEIN TIG, CHLOROPLASTIC"/>
    <property type="match status" value="1"/>
</dbReference>
<evidence type="ECO:0000256" key="10">
    <source>
        <dbReference type="ARBA" id="ARBA00029986"/>
    </source>
</evidence>
<evidence type="ECO:0000259" key="14">
    <source>
        <dbReference type="PROSITE" id="PS50059"/>
    </source>
</evidence>
<dbReference type="GO" id="GO:0015031">
    <property type="term" value="P:protein transport"/>
    <property type="evidence" value="ECO:0007669"/>
    <property type="project" value="UniProtKB-UniRule"/>
</dbReference>
<comment type="function">
    <text evidence="11">Involved in protein export. Acts as a chaperone by maintaining the newly synthesized protein in an open conformation. Functions as a peptidyl-prolyl cis-trans isomerase.</text>
</comment>
<dbReference type="GO" id="GO:0051301">
    <property type="term" value="P:cell division"/>
    <property type="evidence" value="ECO:0007669"/>
    <property type="project" value="UniProtKB-KW"/>
</dbReference>
<keyword evidence="11" id="KW-0963">Cytoplasm</keyword>
<dbReference type="Pfam" id="PF05698">
    <property type="entry name" value="Trigger_C"/>
    <property type="match status" value="1"/>
</dbReference>
<keyword evidence="9 11" id="KW-0131">Cell cycle</keyword>
<evidence type="ECO:0000256" key="2">
    <source>
        <dbReference type="ARBA" id="ARBA00005464"/>
    </source>
</evidence>
<protein>
    <recommendedName>
        <fullName evidence="4 11">Trigger factor</fullName>
        <shortName evidence="11">TF</shortName>
        <ecNumber evidence="3 11">5.2.1.8</ecNumber>
    </recommendedName>
    <alternativeName>
        <fullName evidence="10 11">PPIase</fullName>
    </alternativeName>
</protein>
<comment type="caution">
    <text evidence="15">The sequence shown here is derived from an EMBL/GenBank/DDBJ whole genome shotgun (WGS) entry which is preliminary data.</text>
</comment>
<evidence type="ECO:0000256" key="5">
    <source>
        <dbReference type="ARBA" id="ARBA00022618"/>
    </source>
</evidence>
<evidence type="ECO:0000256" key="1">
    <source>
        <dbReference type="ARBA" id="ARBA00000971"/>
    </source>
</evidence>
<dbReference type="InterPro" id="IPR005215">
    <property type="entry name" value="Trig_fac"/>
</dbReference>
<evidence type="ECO:0000256" key="12">
    <source>
        <dbReference type="PROSITE-ProRule" id="PRU00277"/>
    </source>
</evidence>
<dbReference type="InterPro" id="IPR008881">
    <property type="entry name" value="Trigger_fac_ribosome-bd_bac"/>
</dbReference>
<dbReference type="Gene3D" id="1.10.3120.10">
    <property type="entry name" value="Trigger factor, C-terminal domain"/>
    <property type="match status" value="1"/>
</dbReference>
<evidence type="ECO:0000256" key="13">
    <source>
        <dbReference type="RuleBase" id="RU003914"/>
    </source>
</evidence>
<dbReference type="PIRSF" id="PIRSF003095">
    <property type="entry name" value="Trigger_factor"/>
    <property type="match status" value="1"/>
</dbReference>
<dbReference type="Gene3D" id="3.10.50.40">
    <property type="match status" value="1"/>
</dbReference>
<evidence type="ECO:0000256" key="8">
    <source>
        <dbReference type="ARBA" id="ARBA00023235"/>
    </source>
</evidence>
<gene>
    <name evidence="11" type="primary">tig</name>
    <name evidence="15" type="ORF">DIZ78_12700</name>
</gene>